<dbReference type="GO" id="GO:0005524">
    <property type="term" value="F:ATP binding"/>
    <property type="evidence" value="ECO:0007669"/>
    <property type="project" value="InterPro"/>
</dbReference>
<dbReference type="GO" id="GO:0030163">
    <property type="term" value="P:protein catabolic process"/>
    <property type="evidence" value="ECO:0007669"/>
    <property type="project" value="InterPro"/>
</dbReference>
<dbReference type="Gene3D" id="2.30.42.10">
    <property type="match status" value="1"/>
</dbReference>
<dbReference type="GO" id="GO:0004176">
    <property type="term" value="F:ATP-dependent peptidase activity"/>
    <property type="evidence" value="ECO:0007669"/>
    <property type="project" value="UniProtKB-UniRule"/>
</dbReference>
<proteinExistence type="inferred from homology"/>
<dbReference type="GO" id="GO:0004252">
    <property type="term" value="F:serine-type endopeptidase activity"/>
    <property type="evidence" value="ECO:0007669"/>
    <property type="project" value="UniProtKB-UniRule"/>
</dbReference>
<reference evidence="3 5" key="1">
    <citation type="journal article" date="2018" name="Biodegradation">
        <title>1,4-Dioxane degradation characteristics of Rhodococcus aetherivorans JCM 14343.</title>
        <authorList>
            <person name="Inoue D."/>
            <person name="Tsunoda T."/>
            <person name="Yamamoto N."/>
            <person name="Ike M."/>
            <person name="Sei K."/>
        </authorList>
    </citation>
    <scope>NUCLEOTIDE SEQUENCE [LARGE SCALE GENOMIC DNA]</scope>
    <source>
        <strain evidence="3 5">JCM 14343</strain>
    </source>
</reference>
<dbReference type="InterPro" id="IPR027065">
    <property type="entry name" value="Lon_Prtase"/>
</dbReference>
<dbReference type="Proteomes" id="UP000325466">
    <property type="component" value="Unassembled WGS sequence"/>
</dbReference>
<organism evidence="4 6">
    <name type="scientific">Rhodococcus aetherivorans</name>
    <dbReference type="NCBI Taxonomy" id="191292"/>
    <lineage>
        <taxon>Bacteria</taxon>
        <taxon>Bacillati</taxon>
        <taxon>Actinomycetota</taxon>
        <taxon>Actinomycetes</taxon>
        <taxon>Mycobacteriales</taxon>
        <taxon>Nocardiaceae</taxon>
        <taxon>Rhodococcus</taxon>
    </lineage>
</organism>
<dbReference type="PROSITE" id="PS51786">
    <property type="entry name" value="LON_PROTEOLYTIC"/>
    <property type="match status" value="1"/>
</dbReference>
<dbReference type="EMBL" id="CP106982">
    <property type="protein sequence ID" value="UYF96401.1"/>
    <property type="molecule type" value="Genomic_DNA"/>
</dbReference>
<dbReference type="Proteomes" id="UP001163947">
    <property type="component" value="Chromosome"/>
</dbReference>
<comment type="catalytic activity">
    <reaction evidence="1">
        <text>Hydrolysis of proteins in presence of ATP.</text>
        <dbReference type="EC" id="3.4.21.53"/>
    </reaction>
</comment>
<dbReference type="Pfam" id="PF05362">
    <property type="entry name" value="Lon_C"/>
    <property type="match status" value="1"/>
</dbReference>
<accession>A0A059MNH0</accession>
<reference evidence="3" key="2">
    <citation type="submission" date="2019-10" db="EMBL/GenBank/DDBJ databases">
        <title>Draft genome sequence of Rhodococcus aetherivorans JCM 14343.</title>
        <authorList>
            <person name="Inoue D."/>
            <person name="Nakazawa M."/>
            <person name="Yamamoto N."/>
            <person name="Sei K."/>
            <person name="Ike M."/>
        </authorList>
    </citation>
    <scope>NUCLEOTIDE SEQUENCE</scope>
    <source>
        <strain evidence="3">JCM 14343</strain>
    </source>
</reference>
<evidence type="ECO:0000313" key="3">
    <source>
        <dbReference type="EMBL" id="GES38370.1"/>
    </source>
</evidence>
<dbReference type="Gene3D" id="3.30.230.10">
    <property type="match status" value="1"/>
</dbReference>
<keyword evidence="1" id="KW-0378">Hydrolase</keyword>
<dbReference type="InterPro" id="IPR001478">
    <property type="entry name" value="PDZ"/>
</dbReference>
<name>A0A059MNH0_9NOCA</name>
<dbReference type="GO" id="GO:0006508">
    <property type="term" value="P:proteolysis"/>
    <property type="evidence" value="ECO:0007669"/>
    <property type="project" value="UniProtKB-KW"/>
</dbReference>
<dbReference type="AlphaFoldDB" id="A0A059MNH0"/>
<dbReference type="InterPro" id="IPR008269">
    <property type="entry name" value="Lon_proteolytic"/>
</dbReference>
<evidence type="ECO:0000313" key="5">
    <source>
        <dbReference type="Proteomes" id="UP000325466"/>
    </source>
</evidence>
<protein>
    <recommendedName>
        <fullName evidence="1">endopeptidase La</fullName>
        <ecNumber evidence="1">3.4.21.53</ecNumber>
    </recommendedName>
</protein>
<accession>A0A0F6VK32</accession>
<dbReference type="InterPro" id="IPR014721">
    <property type="entry name" value="Ribsml_uS5_D2-typ_fold_subgr"/>
</dbReference>
<dbReference type="EMBL" id="BLAH01000094">
    <property type="protein sequence ID" value="GES38370.1"/>
    <property type="molecule type" value="Genomic_DNA"/>
</dbReference>
<evidence type="ECO:0000313" key="6">
    <source>
        <dbReference type="Proteomes" id="UP001163947"/>
    </source>
</evidence>
<dbReference type="PANTHER" id="PTHR10046">
    <property type="entry name" value="ATP DEPENDENT LON PROTEASE FAMILY MEMBER"/>
    <property type="match status" value="1"/>
</dbReference>
<dbReference type="SUPFAM" id="SSF50156">
    <property type="entry name" value="PDZ domain-like"/>
    <property type="match status" value="1"/>
</dbReference>
<evidence type="ECO:0000256" key="1">
    <source>
        <dbReference type="PROSITE-ProRule" id="PRU01122"/>
    </source>
</evidence>
<dbReference type="SUPFAM" id="SSF54211">
    <property type="entry name" value="Ribosomal protein S5 domain 2-like"/>
    <property type="match status" value="1"/>
</dbReference>
<dbReference type="EC" id="3.4.21.53" evidence="1"/>
<keyword evidence="1" id="KW-0720">Serine protease</keyword>
<dbReference type="InterPro" id="IPR020568">
    <property type="entry name" value="Ribosomal_Su5_D2-typ_SF"/>
</dbReference>
<feature type="active site" evidence="1">
    <location>
        <position position="238"/>
    </location>
</feature>
<evidence type="ECO:0000313" key="4">
    <source>
        <dbReference type="EMBL" id="UYF96401.1"/>
    </source>
</evidence>
<dbReference type="GeneID" id="83621127"/>
<dbReference type="InterPro" id="IPR036034">
    <property type="entry name" value="PDZ_sf"/>
</dbReference>
<keyword evidence="5" id="KW-1185">Reference proteome</keyword>
<evidence type="ECO:0000259" key="2">
    <source>
        <dbReference type="PROSITE" id="PS51786"/>
    </source>
</evidence>
<gene>
    <name evidence="4" type="ORF">OCS65_11880</name>
    <name evidence="3" type="ORF">RAJCM14343_3635</name>
</gene>
<feature type="active site" evidence="1">
    <location>
        <position position="283"/>
    </location>
</feature>
<dbReference type="KEGG" id="rav:AAT18_16875"/>
<dbReference type="Pfam" id="PF13180">
    <property type="entry name" value="PDZ_2"/>
    <property type="match status" value="1"/>
</dbReference>
<reference evidence="4" key="3">
    <citation type="submission" date="2022-09" db="EMBL/GenBank/DDBJ databases">
        <title>The genome sequence of Rhodococcus aetherivorans N1.</title>
        <authorList>
            <person name="Jiang W."/>
        </authorList>
    </citation>
    <scope>NUCLEOTIDE SEQUENCE</scope>
    <source>
        <strain evidence="4">N1</strain>
    </source>
</reference>
<dbReference type="RefSeq" id="WP_029544543.1">
    <property type="nucleotide sequence ID" value="NZ_BAAAYP010000019.1"/>
</dbReference>
<keyword evidence="1" id="KW-0645">Protease</keyword>
<sequence>MNRRLVTILAALFPALLLVTVALNVKVPYVALGPGPTFDTLGEIDGKAVVAIEGADTDPTSGELVMTTVGVSDRLTVAQALSAWLGSRYGIAPREQIYPPTATREQVKEADAAQFEQSERSAELAALHHLDLPVVLRVARVGESGPSAGVLREGDRLVTVAGEPVTTAGSVQRAVAAVAPGTPVDVVLVRDGVEQTASVTVGARPDDPDKGFLGISPEEVPDVPFDVTFNLADVGGPSAGLIFSLAVVDKLSPGELSGGEVVAGTGTIDSDGVVGPIGGITHKLVGAAEDGATVFLVPADNCAEAQSDAPDGMRLVKVETLEGAIDALGSLAAGGDAPTCG</sequence>
<feature type="domain" description="Lon proteolytic" evidence="2">
    <location>
        <begin position="233"/>
        <end position="331"/>
    </location>
</feature>
<comment type="similarity">
    <text evidence="1">Belongs to the peptidase S16 family.</text>
</comment>